<proteinExistence type="predicted"/>
<protein>
    <submittedName>
        <fullName evidence="1">Uncharacterized protein</fullName>
    </submittedName>
</protein>
<feature type="non-terminal residue" evidence="1">
    <location>
        <position position="1"/>
    </location>
</feature>
<organism evidence="1">
    <name type="scientific">Iconisemion striatum</name>
    <dbReference type="NCBI Taxonomy" id="60296"/>
    <lineage>
        <taxon>Eukaryota</taxon>
        <taxon>Metazoa</taxon>
        <taxon>Chordata</taxon>
        <taxon>Craniata</taxon>
        <taxon>Vertebrata</taxon>
        <taxon>Euteleostomi</taxon>
        <taxon>Actinopterygii</taxon>
        <taxon>Neopterygii</taxon>
        <taxon>Teleostei</taxon>
        <taxon>Neoteleostei</taxon>
        <taxon>Acanthomorphata</taxon>
        <taxon>Ovalentaria</taxon>
        <taxon>Atherinomorphae</taxon>
        <taxon>Cyprinodontiformes</taxon>
        <taxon>Nothobranchiidae</taxon>
        <taxon>Iconisemion</taxon>
    </lineage>
</organism>
<name>A0A1A7YD41_9TELE</name>
<sequence>SNFSSFCSPGFNNKPGIKGVKSQKYSHVLLCFVSNEAKDEIHVKKIGTYEILYN</sequence>
<feature type="non-terminal residue" evidence="1">
    <location>
        <position position="54"/>
    </location>
</feature>
<gene>
    <name evidence="1" type="primary">Nfu_g_1_004191</name>
</gene>
<evidence type="ECO:0000313" key="1">
    <source>
        <dbReference type="EMBL" id="SBP28437.1"/>
    </source>
</evidence>
<dbReference type="AlphaFoldDB" id="A0A1A7YD41"/>
<accession>A0A1A7YD41</accession>
<reference evidence="1" key="2">
    <citation type="submission" date="2016-06" db="EMBL/GenBank/DDBJ databases">
        <title>The genome of a short-lived fish provides insights into sex chromosome evolution and the genetic control of aging.</title>
        <authorList>
            <person name="Reichwald K."/>
            <person name="Felder M."/>
            <person name="Petzold A."/>
            <person name="Koch P."/>
            <person name="Groth M."/>
            <person name="Platzer M."/>
        </authorList>
    </citation>
    <scope>NUCLEOTIDE SEQUENCE</scope>
    <source>
        <tissue evidence="1">Brain</tissue>
    </source>
</reference>
<dbReference type="EMBL" id="HADX01006205">
    <property type="protein sequence ID" value="SBP28437.1"/>
    <property type="molecule type" value="Transcribed_RNA"/>
</dbReference>
<reference evidence="1" key="1">
    <citation type="submission" date="2016-05" db="EMBL/GenBank/DDBJ databases">
        <authorList>
            <person name="Lavstsen T."/>
            <person name="Jespersen J.S."/>
        </authorList>
    </citation>
    <scope>NUCLEOTIDE SEQUENCE</scope>
    <source>
        <tissue evidence="1">Brain</tissue>
    </source>
</reference>